<dbReference type="Pfam" id="PF21547">
    <property type="entry name" value="TTI1"/>
    <property type="match status" value="1"/>
</dbReference>
<evidence type="ECO:0000259" key="2">
    <source>
        <dbReference type="Pfam" id="PF24173"/>
    </source>
</evidence>
<evidence type="ECO:0000313" key="5">
    <source>
        <dbReference type="Proteomes" id="UP000613580"/>
    </source>
</evidence>
<feature type="domain" description="TTI1 C-terminal TPR" evidence="3">
    <location>
        <begin position="856"/>
        <end position="1053"/>
    </location>
</feature>
<feature type="region of interest" description="Disordered" evidence="1">
    <location>
        <begin position="854"/>
        <end position="881"/>
    </location>
</feature>
<evidence type="ECO:0000313" key="4">
    <source>
        <dbReference type="EMBL" id="KAF7298117.1"/>
    </source>
</evidence>
<comment type="caution">
    <text evidence="4">The sequence shown here is derived from an EMBL/GenBank/DDBJ whole genome shotgun (WGS) entry which is preliminary data.</text>
</comment>
<dbReference type="SUPFAM" id="SSF48371">
    <property type="entry name" value="ARM repeat"/>
    <property type="match status" value="1"/>
</dbReference>
<accession>A0A8H6SFT3</accession>
<dbReference type="InterPro" id="IPR016024">
    <property type="entry name" value="ARM-type_fold"/>
</dbReference>
<proteinExistence type="predicted"/>
<gene>
    <name evidence="4" type="ORF">HMN09_01033100</name>
</gene>
<dbReference type="OrthoDB" id="49511at2759"/>
<evidence type="ECO:0000259" key="3">
    <source>
        <dbReference type="Pfam" id="PF24181"/>
    </source>
</evidence>
<protein>
    <submittedName>
        <fullName evidence="4">Heat repeat protein</fullName>
    </submittedName>
</protein>
<dbReference type="Gene3D" id="1.25.10.10">
    <property type="entry name" value="Leucine-rich Repeat Variant"/>
    <property type="match status" value="1"/>
</dbReference>
<dbReference type="InterPro" id="IPR011989">
    <property type="entry name" value="ARM-like"/>
</dbReference>
<dbReference type="PANTHER" id="PTHR18460">
    <property type="entry name" value="TEL2 INTERACTING PROTEIN 1 TTI1 FAMILY MEMBER"/>
    <property type="match status" value="1"/>
</dbReference>
<dbReference type="InterPro" id="IPR057567">
    <property type="entry name" value="TPR_TTI1_C"/>
</dbReference>
<dbReference type="GO" id="GO:0005737">
    <property type="term" value="C:cytoplasm"/>
    <property type="evidence" value="ECO:0007669"/>
    <property type="project" value="TreeGrafter"/>
</dbReference>
<sequence length="1112" mass="121079">MVNLAHHVAVRMPLFQRLKAICVPLMAASRLTPASVPSTLNLLTDLLDVLRDAGHPLDDKLLSYVIYPIRVILSRNDSSEIPNQLLEKIFLILALLCEDLWWTCEIELWEQIFILCGSVIGGIEGKGKAKAREDETKEAAALCLFALLRVRGDTDVVPPGGKSAASRIAEFTQNASSERFIPFLGRTLDAILSTADSQHRPLQLVSLDLICVLLDVYFPDELTPTVLPGVVSSMTKLALGKGGNVGWAKGAVVGQALKVLQIVVTRSIGDDVCIRDGAVQHVQDLEDLVELLNPSAPQPNATKPRPYFTSRTPSWLRGTASQLHIALNTLTPLVSHTNPTALLALASLSSHILANTALTLAQSQPLLLSFLLSISVSDAPGVGEEARSQLVSLLTTPSKARQPLLQTLMYSTKENLTSLPRLLSSQADSKVEHLAGIISATCLLALPSEHKAGISAISAGLGTLLGPTGGIEKWGWRLLSVLELVEPSMVGSGTSAAQLMLENDDAAANEANFPEITFRNLSTRSAQEALTRMFYNLGRAAGDSCVTAVEWFINVGRNGSGTHAVSAMWCACRLLEGVSGVSILFGGDAPETLQRSKRLDKLARGLAKSISELWDRADDDMFEDNHAPNAEEDESLAVLHVKGIERLEESLKIIQSTKAPKTRRSNVQPTLHRILCLQVLAVVSGVLQARSAPLLLYTLYPVLHSLVSPIFYLSSTALATLNFMARSASYASPSNLLLSNFDYALDAVARRLTRRWLDVDATKVLLILVRLVGSDVVDKASDVVEECFDRLDEFHGYDVVVEGLVEVLGEVIKVIELEEAIKRGDAPVRPRSPTLDPPSDTAAFKSLFDWFPRRHEQPEPEPEPEPEQSRDQPDHVDDEPPATATQLLTKQIVTRSLYFLTHGSPVIRARILSLLAASVAVLPDSALLPSVHSAWPFILNRLSDPETYVVAATASLLDALVTHAGSFMYRRMWGEVWPRFRGILAKLDAADATSALSRRGRGVVGSESAYTHSHRLYRAILRSMTATVKGVRAQDGPLWEALLAFRRFLHRHTRGAADVGHRVLCRGWNKQRRRGVACAINDLAGIERAWNVVPAAVKLGGRGECSDDFGAH</sequence>
<dbReference type="PANTHER" id="PTHR18460:SF3">
    <property type="entry name" value="TELO2-INTERACTING PROTEIN 1 HOMOLOG"/>
    <property type="match status" value="1"/>
</dbReference>
<dbReference type="InterPro" id="IPR049362">
    <property type="entry name" value="TTI1_rpt"/>
</dbReference>
<name>A0A8H6SFT3_MYCCL</name>
<feature type="domain" description="TTI1 N-terminal TPR" evidence="2">
    <location>
        <begin position="15"/>
        <end position="376"/>
    </location>
</feature>
<dbReference type="EMBL" id="JACAZE010000015">
    <property type="protein sequence ID" value="KAF7298117.1"/>
    <property type="molecule type" value="Genomic_DNA"/>
</dbReference>
<dbReference type="InterPro" id="IPR052587">
    <property type="entry name" value="TELO2-interacting_protein_1"/>
</dbReference>
<keyword evidence="5" id="KW-1185">Reference proteome</keyword>
<dbReference type="Pfam" id="PF24181">
    <property type="entry name" value="TPR_TTI1_C"/>
    <property type="match status" value="1"/>
</dbReference>
<organism evidence="4 5">
    <name type="scientific">Mycena chlorophos</name>
    <name type="common">Agaric fungus</name>
    <name type="synonym">Agaricus chlorophos</name>
    <dbReference type="NCBI Taxonomy" id="658473"/>
    <lineage>
        <taxon>Eukaryota</taxon>
        <taxon>Fungi</taxon>
        <taxon>Dikarya</taxon>
        <taxon>Basidiomycota</taxon>
        <taxon>Agaricomycotina</taxon>
        <taxon>Agaricomycetes</taxon>
        <taxon>Agaricomycetidae</taxon>
        <taxon>Agaricales</taxon>
        <taxon>Marasmiineae</taxon>
        <taxon>Mycenaceae</taxon>
        <taxon>Mycena</taxon>
    </lineage>
</organism>
<reference evidence="4" key="1">
    <citation type="submission" date="2020-05" db="EMBL/GenBank/DDBJ databases">
        <title>Mycena genomes resolve the evolution of fungal bioluminescence.</title>
        <authorList>
            <person name="Tsai I.J."/>
        </authorList>
    </citation>
    <scope>NUCLEOTIDE SEQUENCE</scope>
    <source>
        <strain evidence="4">110903Hualien_Pintung</strain>
    </source>
</reference>
<dbReference type="Pfam" id="PF24173">
    <property type="entry name" value="TPR_TTI1_N"/>
    <property type="match status" value="1"/>
</dbReference>
<evidence type="ECO:0000256" key="1">
    <source>
        <dbReference type="SAM" id="MobiDB-lite"/>
    </source>
</evidence>
<dbReference type="InterPro" id="IPR057566">
    <property type="entry name" value="TPR_TTI1_N"/>
</dbReference>
<dbReference type="AlphaFoldDB" id="A0A8H6SFT3"/>
<dbReference type="Proteomes" id="UP000613580">
    <property type="component" value="Unassembled WGS sequence"/>
</dbReference>